<sequence>MDLIRAGNAGRRGWAWAVLLTLVFVMGVLSGCGKQGPDIDLADIDISEIDKIEHTGTTGGKDGGFSYTFSEDEASGFIELLAQVELGSAVDEKEALTSGAVSYYTLYFTDGEMLTISPGRYLKVGDTYYEFRNFDELWDRFIEFNSKHE</sequence>
<evidence type="ECO:0008006" key="3">
    <source>
        <dbReference type="Google" id="ProtNLM"/>
    </source>
</evidence>
<reference evidence="1" key="2">
    <citation type="submission" date="2021-04" db="EMBL/GenBank/DDBJ databases">
        <authorList>
            <person name="Gilroy R."/>
        </authorList>
    </citation>
    <scope>NUCLEOTIDE SEQUENCE</scope>
    <source>
        <strain evidence="1">ChiSjej5B23-15282</strain>
    </source>
</reference>
<evidence type="ECO:0000313" key="1">
    <source>
        <dbReference type="EMBL" id="HIX47560.1"/>
    </source>
</evidence>
<protein>
    <recommendedName>
        <fullName evidence="3">Lipoprotein</fullName>
    </recommendedName>
</protein>
<accession>A0A9D2ARU1</accession>
<dbReference type="AlphaFoldDB" id="A0A9D2ARU1"/>
<reference evidence="1" key="1">
    <citation type="journal article" date="2021" name="PeerJ">
        <title>Extensive microbial diversity within the chicken gut microbiome revealed by metagenomics and culture.</title>
        <authorList>
            <person name="Gilroy R."/>
            <person name="Ravi A."/>
            <person name="Getino M."/>
            <person name="Pursley I."/>
            <person name="Horton D.L."/>
            <person name="Alikhan N.F."/>
            <person name="Baker D."/>
            <person name="Gharbi K."/>
            <person name="Hall N."/>
            <person name="Watson M."/>
            <person name="Adriaenssens E.M."/>
            <person name="Foster-Nyarko E."/>
            <person name="Jarju S."/>
            <person name="Secka A."/>
            <person name="Antonio M."/>
            <person name="Oren A."/>
            <person name="Chaudhuri R.R."/>
            <person name="La Ragione R."/>
            <person name="Hildebrand F."/>
            <person name="Pallen M.J."/>
        </authorList>
    </citation>
    <scope>NUCLEOTIDE SEQUENCE</scope>
    <source>
        <strain evidence="1">ChiSjej5B23-15282</strain>
    </source>
</reference>
<organism evidence="1 2">
    <name type="scientific">Candidatus Mediterraneibacter caccavium</name>
    <dbReference type="NCBI Taxonomy" id="2838661"/>
    <lineage>
        <taxon>Bacteria</taxon>
        <taxon>Bacillati</taxon>
        <taxon>Bacillota</taxon>
        <taxon>Clostridia</taxon>
        <taxon>Lachnospirales</taxon>
        <taxon>Lachnospiraceae</taxon>
        <taxon>Mediterraneibacter</taxon>
    </lineage>
</organism>
<evidence type="ECO:0000313" key="2">
    <source>
        <dbReference type="Proteomes" id="UP000824243"/>
    </source>
</evidence>
<proteinExistence type="predicted"/>
<dbReference type="EMBL" id="DXFA01000014">
    <property type="protein sequence ID" value="HIX47560.1"/>
    <property type="molecule type" value="Genomic_DNA"/>
</dbReference>
<dbReference type="PROSITE" id="PS51257">
    <property type="entry name" value="PROKAR_LIPOPROTEIN"/>
    <property type="match status" value="1"/>
</dbReference>
<gene>
    <name evidence="1" type="ORF">H9981_00835</name>
</gene>
<dbReference type="Proteomes" id="UP000824243">
    <property type="component" value="Unassembled WGS sequence"/>
</dbReference>
<comment type="caution">
    <text evidence="1">The sequence shown here is derived from an EMBL/GenBank/DDBJ whole genome shotgun (WGS) entry which is preliminary data.</text>
</comment>
<name>A0A9D2ARU1_9FIRM</name>